<evidence type="ECO:0008006" key="4">
    <source>
        <dbReference type="Google" id="ProtNLM"/>
    </source>
</evidence>
<evidence type="ECO:0000313" key="3">
    <source>
        <dbReference type="Proteomes" id="UP000242175"/>
    </source>
</evidence>
<gene>
    <name evidence="2" type="ORF">CF386_00195</name>
</gene>
<feature type="compositionally biased region" description="Polar residues" evidence="1">
    <location>
        <begin position="1"/>
        <end position="25"/>
    </location>
</feature>
<keyword evidence="3" id="KW-1185">Reference proteome</keyword>
<dbReference type="Proteomes" id="UP000242175">
    <property type="component" value="Chromosome large"/>
</dbReference>
<name>A0A220VBG2_9GAMM</name>
<dbReference type="AlphaFoldDB" id="A0A220VBG2"/>
<dbReference type="OrthoDB" id="5850540at2"/>
<reference evidence="2 3" key="1">
    <citation type="journal article" date="2016" name="Int. J. Syst. Evol. Microbiol.">
        <title>Paraphotobacterium marinum gen. nov., sp. nov., a member of the family Vibrionaceae, isolated from surface seawater.</title>
        <authorList>
            <person name="Huang Z."/>
            <person name="Dong C."/>
            <person name="Shao Z."/>
        </authorList>
    </citation>
    <scope>NUCLEOTIDE SEQUENCE [LARGE SCALE GENOMIC DNA]</scope>
    <source>
        <strain evidence="2 3">NSCS20N07D</strain>
    </source>
</reference>
<organism evidence="2 3">
    <name type="scientific">Paraphotobacterium marinum</name>
    <dbReference type="NCBI Taxonomy" id="1755811"/>
    <lineage>
        <taxon>Bacteria</taxon>
        <taxon>Pseudomonadati</taxon>
        <taxon>Pseudomonadota</taxon>
        <taxon>Gammaproteobacteria</taxon>
        <taxon>Vibrionales</taxon>
        <taxon>Vibrionaceae</taxon>
        <taxon>Paraphotobacterium</taxon>
    </lineage>
</organism>
<evidence type="ECO:0000313" key="2">
    <source>
        <dbReference type="EMBL" id="ASK77620.1"/>
    </source>
</evidence>
<dbReference type="RefSeq" id="WP_089072530.1">
    <property type="nucleotide sequence ID" value="NZ_CBCSAM010000001.1"/>
</dbReference>
<evidence type="ECO:0000256" key="1">
    <source>
        <dbReference type="SAM" id="MobiDB-lite"/>
    </source>
</evidence>
<protein>
    <recommendedName>
        <fullName evidence="4">Flagellin</fullName>
    </recommendedName>
</protein>
<dbReference type="EMBL" id="CP022355">
    <property type="protein sequence ID" value="ASK77620.1"/>
    <property type="molecule type" value="Genomic_DNA"/>
</dbReference>
<feature type="region of interest" description="Disordered" evidence="1">
    <location>
        <begin position="1"/>
        <end position="28"/>
    </location>
</feature>
<accession>A0A220VBG2</accession>
<proteinExistence type="predicted"/>
<dbReference type="KEGG" id="pmai:CF386_00195"/>
<sequence length="337" mass="38030">MLSSIQVDQNSSLSKTRNQNATVKESSFERLSDVTPRISKQAIQNDRDVKLSSFAVMDRQVYVTNLQLAEKNLKLIGKELFELKALLKQSLQKLDNQKLNDLNALIKQKQNTISKLKNQLDLDGSPILNADMKLSMRESSKSFIIPDFNLSKLENVSEKIAIEIQNVGSIYLNLMKENNTENVVKTLNLFLAPYNFTSTIGKNGDIIFNSFGSYPKQDIKLAAIKGEGILYPNDKPELVSLKPFPSSIDNFDLDVSQRARIQDFMLGLDTTIRQIQASLIDIRQKQKESAAMINQVNQNLQVKSISQQKPSFDFSYRSILAQANLHRNTVVALLKTT</sequence>